<reference evidence="2 3" key="1">
    <citation type="journal article" date="2014" name="Genome Biol. Evol.">
        <title>The secreted proteins of Achlya hypogyna and Thraustotheca clavata identify the ancestral oomycete secretome and reveal gene acquisitions by horizontal gene transfer.</title>
        <authorList>
            <person name="Misner I."/>
            <person name="Blouin N."/>
            <person name="Leonard G."/>
            <person name="Richards T.A."/>
            <person name="Lane C.E."/>
        </authorList>
    </citation>
    <scope>NUCLEOTIDE SEQUENCE [LARGE SCALE GENOMIC DNA]</scope>
    <source>
        <strain evidence="2 3">ATCC 48635</strain>
    </source>
</reference>
<dbReference type="AlphaFoldDB" id="A0A1V9ZA10"/>
<protein>
    <recommendedName>
        <fullName evidence="1">GST N-terminal domain-containing protein</fullName>
    </recommendedName>
</protein>
<organism evidence="2 3">
    <name type="scientific">Achlya hypogyna</name>
    <name type="common">Oomycete</name>
    <name type="synonym">Protoachlya hypogyna</name>
    <dbReference type="NCBI Taxonomy" id="1202772"/>
    <lineage>
        <taxon>Eukaryota</taxon>
        <taxon>Sar</taxon>
        <taxon>Stramenopiles</taxon>
        <taxon>Oomycota</taxon>
        <taxon>Saprolegniomycetes</taxon>
        <taxon>Saprolegniales</taxon>
        <taxon>Achlyaceae</taxon>
        <taxon>Achlya</taxon>
    </lineage>
</organism>
<dbReference type="Pfam" id="PF13409">
    <property type="entry name" value="GST_N_2"/>
    <property type="match status" value="1"/>
</dbReference>
<dbReference type="Proteomes" id="UP000243579">
    <property type="component" value="Unassembled WGS sequence"/>
</dbReference>
<proteinExistence type="predicted"/>
<dbReference type="OrthoDB" id="9988732at2759"/>
<comment type="caution">
    <text evidence="2">The sequence shown here is derived from an EMBL/GenBank/DDBJ whole genome shotgun (WGS) entry which is preliminary data.</text>
</comment>
<dbReference type="EMBL" id="JNBR01000349">
    <property type="protein sequence ID" value="OQR94846.1"/>
    <property type="molecule type" value="Genomic_DNA"/>
</dbReference>
<sequence>MAAKRLQHVLVTIPASNYCEKARWGLRLAKIDFTEEKHAPLFHYAGTVPKGGKSVPFLVLPDGKGVLPDSDEILSYCGKALPSLYPNDQVKAKELYYDNKFGPHARRYAYHMLFSMGPIGRAVITDPLQSSALSVMVATSFPLLKTLLIRALNVTPEGAERSWAKIETEFAAVDAILGDAPLGTRYLAGDVFSAADVSFCSHGSLLIGPKESRYVAPYLNPANMPPQFQDRFFQLQRSKAGQFVQYCYENHYPSPDEP</sequence>
<evidence type="ECO:0000313" key="3">
    <source>
        <dbReference type="Proteomes" id="UP000243579"/>
    </source>
</evidence>
<dbReference type="InterPro" id="IPR036282">
    <property type="entry name" value="Glutathione-S-Trfase_C_sf"/>
</dbReference>
<evidence type="ECO:0000259" key="1">
    <source>
        <dbReference type="Pfam" id="PF13409"/>
    </source>
</evidence>
<dbReference type="InterPro" id="IPR036249">
    <property type="entry name" value="Thioredoxin-like_sf"/>
</dbReference>
<name>A0A1V9ZA10_ACHHY</name>
<dbReference type="SUPFAM" id="SSF47616">
    <property type="entry name" value="GST C-terminal domain-like"/>
    <property type="match status" value="1"/>
</dbReference>
<dbReference type="CDD" id="cd00299">
    <property type="entry name" value="GST_C_family"/>
    <property type="match status" value="1"/>
</dbReference>
<dbReference type="Gene3D" id="3.40.30.10">
    <property type="entry name" value="Glutaredoxin"/>
    <property type="match status" value="1"/>
</dbReference>
<gene>
    <name evidence="2" type="ORF">ACHHYP_00905</name>
</gene>
<accession>A0A1V9ZA10</accession>
<keyword evidence="3" id="KW-1185">Reference proteome</keyword>
<feature type="domain" description="GST N-terminal" evidence="1">
    <location>
        <begin position="15"/>
        <end position="78"/>
    </location>
</feature>
<dbReference type="SUPFAM" id="SSF52833">
    <property type="entry name" value="Thioredoxin-like"/>
    <property type="match status" value="1"/>
</dbReference>
<dbReference type="CDD" id="cd00570">
    <property type="entry name" value="GST_N_family"/>
    <property type="match status" value="1"/>
</dbReference>
<evidence type="ECO:0000313" key="2">
    <source>
        <dbReference type="EMBL" id="OQR94846.1"/>
    </source>
</evidence>
<dbReference type="InterPro" id="IPR004045">
    <property type="entry name" value="Glutathione_S-Trfase_N"/>
</dbReference>